<dbReference type="InterPro" id="IPR018389">
    <property type="entry name" value="DctP_fam"/>
</dbReference>
<dbReference type="SUPFAM" id="SSF53850">
    <property type="entry name" value="Periplasmic binding protein-like II"/>
    <property type="match status" value="1"/>
</dbReference>
<dbReference type="PANTHER" id="PTHR33376:SF15">
    <property type="entry name" value="BLL6794 PROTEIN"/>
    <property type="match status" value="1"/>
</dbReference>
<name>A0A1H9J2X5_9GAMM</name>
<dbReference type="InterPro" id="IPR038404">
    <property type="entry name" value="TRAP_DctP_sf"/>
</dbReference>
<protein>
    <submittedName>
        <fullName evidence="3">TRAP-type C4-dicarboxylate transport system, substrate-binding protein</fullName>
    </submittedName>
</protein>
<evidence type="ECO:0000256" key="2">
    <source>
        <dbReference type="SAM" id="SignalP"/>
    </source>
</evidence>
<gene>
    <name evidence="3" type="ORF">SAMN03080615_02848</name>
</gene>
<proteinExistence type="predicted"/>
<dbReference type="Gene3D" id="3.40.190.170">
    <property type="entry name" value="Bacterial extracellular solute-binding protein, family 7"/>
    <property type="match status" value="1"/>
</dbReference>
<sequence length="350" mass="38826">MKLKTTIKRSIAVCALLLGAGSASAAEPEFTFKLHHMLPPPSNAHTNFLVPWADKVMKESDGRIKIDIYPSMQLGGKPPQLFDQVRKGIVDISWTVTGYTPGRFPKSTVFELPFMAADAKSVSMAIQEYAEQEMADEFKDVHLLAMHVHSPGSLHSRDKAIHTVADLDGMKVRAPNKTMAAAFEGLGANTVFMPVPQMPSALSKGVIDVAVLPFEVVKPLKIHQLVKHHTEIPGKRGLYANNFIFSMNKKAYDSLPPDLQKVIDDNSGVELAGFIGEAFDTYERTGRQAAIDQGNELYQLPESEIAAWKEKLAFVTEDWLKQMKDDGYDSQRLLDKANALIDKYQAQNQQ</sequence>
<organism evidence="3 4">
    <name type="scientific">Amphritea atlantica</name>
    <dbReference type="NCBI Taxonomy" id="355243"/>
    <lineage>
        <taxon>Bacteria</taxon>
        <taxon>Pseudomonadati</taxon>
        <taxon>Pseudomonadota</taxon>
        <taxon>Gammaproteobacteria</taxon>
        <taxon>Oceanospirillales</taxon>
        <taxon>Oceanospirillaceae</taxon>
        <taxon>Amphritea</taxon>
    </lineage>
</organism>
<dbReference type="GO" id="GO:0055085">
    <property type="term" value="P:transmembrane transport"/>
    <property type="evidence" value="ECO:0007669"/>
    <property type="project" value="InterPro"/>
</dbReference>
<dbReference type="STRING" id="355243.SAMN03080615_02848"/>
<keyword evidence="1 2" id="KW-0732">Signal</keyword>
<evidence type="ECO:0000313" key="4">
    <source>
        <dbReference type="Proteomes" id="UP000198749"/>
    </source>
</evidence>
<keyword evidence="4" id="KW-1185">Reference proteome</keyword>
<feature type="chain" id="PRO_5011537272" evidence="2">
    <location>
        <begin position="26"/>
        <end position="350"/>
    </location>
</feature>
<dbReference type="CDD" id="cd13665">
    <property type="entry name" value="PBP2_TRAP_Dctp3_4"/>
    <property type="match status" value="1"/>
</dbReference>
<dbReference type="NCBIfam" id="NF037995">
    <property type="entry name" value="TRAP_S1"/>
    <property type="match status" value="1"/>
</dbReference>
<accession>A0A1H9J2X5</accession>
<feature type="signal peptide" evidence="2">
    <location>
        <begin position="1"/>
        <end position="25"/>
    </location>
</feature>
<dbReference type="Pfam" id="PF03480">
    <property type="entry name" value="DctP"/>
    <property type="match status" value="1"/>
</dbReference>
<dbReference type="PANTHER" id="PTHR33376">
    <property type="match status" value="1"/>
</dbReference>
<evidence type="ECO:0000313" key="3">
    <source>
        <dbReference type="EMBL" id="SEQ81204.1"/>
    </source>
</evidence>
<dbReference type="AlphaFoldDB" id="A0A1H9J2X5"/>
<dbReference type="OrthoDB" id="9177965at2"/>
<dbReference type="Proteomes" id="UP000198749">
    <property type="component" value="Unassembled WGS sequence"/>
</dbReference>
<reference evidence="4" key="1">
    <citation type="submission" date="2016-10" db="EMBL/GenBank/DDBJ databases">
        <authorList>
            <person name="Varghese N."/>
            <person name="Submissions S."/>
        </authorList>
    </citation>
    <scope>NUCLEOTIDE SEQUENCE [LARGE SCALE GENOMIC DNA]</scope>
    <source>
        <strain evidence="4">DSM 18887</strain>
    </source>
</reference>
<dbReference type="EMBL" id="FOGB01000008">
    <property type="protein sequence ID" value="SEQ81204.1"/>
    <property type="molecule type" value="Genomic_DNA"/>
</dbReference>
<dbReference type="RefSeq" id="WP_091359529.1">
    <property type="nucleotide sequence ID" value="NZ_AP025284.1"/>
</dbReference>
<evidence type="ECO:0000256" key="1">
    <source>
        <dbReference type="ARBA" id="ARBA00022729"/>
    </source>
</evidence>